<dbReference type="Gene3D" id="3.30.460.10">
    <property type="entry name" value="Beta Polymerase, domain 2"/>
    <property type="match status" value="1"/>
</dbReference>
<dbReference type="Proteomes" id="UP000294678">
    <property type="component" value="Unassembled WGS sequence"/>
</dbReference>
<dbReference type="AlphaFoldDB" id="A0AA46DXD5"/>
<evidence type="ECO:0008006" key="3">
    <source>
        <dbReference type="Google" id="ProtNLM"/>
    </source>
</evidence>
<proteinExistence type="predicted"/>
<organism evidence="1 2">
    <name type="scientific">Hypnocyclicus thermotrophus</name>
    <dbReference type="NCBI Taxonomy" id="1627895"/>
    <lineage>
        <taxon>Bacteria</taxon>
        <taxon>Fusobacteriati</taxon>
        <taxon>Fusobacteriota</taxon>
        <taxon>Fusobacteriia</taxon>
        <taxon>Fusobacteriales</taxon>
        <taxon>Fusobacteriaceae</taxon>
        <taxon>Hypnocyclicus</taxon>
    </lineage>
</organism>
<evidence type="ECO:0000313" key="1">
    <source>
        <dbReference type="EMBL" id="TDT68021.1"/>
    </source>
</evidence>
<reference evidence="1 2" key="1">
    <citation type="submission" date="2019-03" db="EMBL/GenBank/DDBJ databases">
        <title>Genomic Encyclopedia of Type Strains, Phase IV (KMG-IV): sequencing the most valuable type-strain genomes for metagenomic binning, comparative biology and taxonomic classification.</title>
        <authorList>
            <person name="Goeker M."/>
        </authorList>
    </citation>
    <scope>NUCLEOTIDE SEQUENCE [LARGE SCALE GENOMIC DNA]</scope>
    <source>
        <strain evidence="1 2">DSM 100055</strain>
    </source>
</reference>
<protein>
    <recommendedName>
        <fullName evidence="3">Streptomycin adenylyltransferase</fullName>
    </recommendedName>
</protein>
<sequence length="245" mass="29292">MFKDRLAKRLDEIKNNLKKYSECEAIIWMNSTGLELEEFNKYTGIDFIIFVKENENEFLKNISWLDCESKVIYAFKNRKNGYKVMYEDKIYLEFIIFNLDEIEEMILPEGRIIYIKNKFDINKFQIERLENNNINIDWEIGELITYIYLGLAKYNKGDKIPAFSFIQIYAVNRLLELAIILEENHLSYNIIEKENIKFQGISSNVNKFMQGYNKSKESALELIYYINKNFELNSFMTEKLIELAK</sequence>
<comment type="caution">
    <text evidence="1">The sequence shown here is derived from an EMBL/GenBank/DDBJ whole genome shotgun (WGS) entry which is preliminary data.</text>
</comment>
<dbReference type="InterPro" id="IPR043519">
    <property type="entry name" value="NT_sf"/>
</dbReference>
<dbReference type="EMBL" id="SOBG01000008">
    <property type="protein sequence ID" value="TDT68021.1"/>
    <property type="molecule type" value="Genomic_DNA"/>
</dbReference>
<gene>
    <name evidence="1" type="ORF">EV215_1741</name>
</gene>
<accession>A0AA46DXD5</accession>
<dbReference type="RefSeq" id="WP_134113607.1">
    <property type="nucleotide sequence ID" value="NZ_SOBG01000008.1"/>
</dbReference>
<keyword evidence="2" id="KW-1185">Reference proteome</keyword>
<evidence type="ECO:0000313" key="2">
    <source>
        <dbReference type="Proteomes" id="UP000294678"/>
    </source>
</evidence>
<name>A0AA46DXD5_9FUSO</name>